<evidence type="ECO:0000256" key="3">
    <source>
        <dbReference type="SAM" id="SignalP"/>
    </source>
</evidence>
<dbReference type="Proteomes" id="UP001634007">
    <property type="component" value="Unassembled WGS sequence"/>
</dbReference>
<dbReference type="InterPro" id="IPR001087">
    <property type="entry name" value="GDSL"/>
</dbReference>
<comment type="caution">
    <text evidence="4">The sequence shown here is derived from an EMBL/GenBank/DDBJ whole genome shotgun (WGS) entry which is preliminary data.</text>
</comment>
<dbReference type="InterPro" id="IPR008265">
    <property type="entry name" value="Lipase_GDSL_AS"/>
</dbReference>
<protein>
    <recommendedName>
        <fullName evidence="6">GDSL esterase/lipase 1-like</fullName>
    </recommendedName>
</protein>
<dbReference type="CDD" id="cd01837">
    <property type="entry name" value="SGNH_plant_lipase_like"/>
    <property type="match status" value="1"/>
</dbReference>
<sequence>MSIPTLHIILFASLASLASLLVSTGRADQSREEVALFIFGDSINDAGTNNYINTTADFRANFPPYGKTFFHNPTGRFSDGRLIADFITEFAKLPLIPPYLQMKDGEFMAGTNFASGGAGALVTLTKDLYVVDFKMQLKQLKQLRKKLRKKEGKDQANRIIKEGVYLISIGSNDYLMPLVYNPALFQSISMEDYVGMVIGNITTVLKGMYKVGGRKFAMMGIGPLGCVPGMRLLTRNGSCSGAANKLTRLHGFKYSYFDFYASGSEKIRHPSKYGFKEVENACCGSGPYRASPTSGGKRGVKEYSLCRHPEKFLFFDTYHPSERANKQSAQLMWNGSLSVIRPRNLEALFKYEHV</sequence>
<organism evidence="4 5">
    <name type="scientific">Eucalyptus globulus</name>
    <name type="common">Tasmanian blue gum</name>
    <dbReference type="NCBI Taxonomy" id="34317"/>
    <lineage>
        <taxon>Eukaryota</taxon>
        <taxon>Viridiplantae</taxon>
        <taxon>Streptophyta</taxon>
        <taxon>Embryophyta</taxon>
        <taxon>Tracheophyta</taxon>
        <taxon>Spermatophyta</taxon>
        <taxon>Magnoliopsida</taxon>
        <taxon>eudicotyledons</taxon>
        <taxon>Gunneridae</taxon>
        <taxon>Pentapetalae</taxon>
        <taxon>rosids</taxon>
        <taxon>malvids</taxon>
        <taxon>Myrtales</taxon>
        <taxon>Myrtaceae</taxon>
        <taxon>Myrtoideae</taxon>
        <taxon>Eucalypteae</taxon>
        <taxon>Eucalyptus</taxon>
    </lineage>
</organism>
<evidence type="ECO:0008006" key="6">
    <source>
        <dbReference type="Google" id="ProtNLM"/>
    </source>
</evidence>
<dbReference type="PANTHER" id="PTHR45966">
    <property type="entry name" value="GDSL-LIKE LIPASE/ACYLHYDROLASE"/>
    <property type="match status" value="1"/>
</dbReference>
<dbReference type="Gene3D" id="3.40.50.1110">
    <property type="entry name" value="SGNH hydrolase"/>
    <property type="match status" value="1"/>
</dbReference>
<keyword evidence="5" id="KW-1185">Reference proteome</keyword>
<dbReference type="Pfam" id="PF00657">
    <property type="entry name" value="Lipase_GDSL"/>
    <property type="match status" value="1"/>
</dbReference>
<dbReference type="PANTHER" id="PTHR45966:SF1">
    <property type="entry name" value="GDSL ESTERASE_LIPASE 1-RELATED"/>
    <property type="match status" value="1"/>
</dbReference>
<accession>A0ABD3JH52</accession>
<evidence type="ECO:0000313" key="5">
    <source>
        <dbReference type="Proteomes" id="UP001634007"/>
    </source>
</evidence>
<feature type="chain" id="PRO_5044744061" description="GDSL esterase/lipase 1-like" evidence="3">
    <location>
        <begin position="28"/>
        <end position="354"/>
    </location>
</feature>
<gene>
    <name evidence="4" type="ORF">ACJRO7_035666</name>
</gene>
<comment type="similarity">
    <text evidence="1">Belongs to the 'GDSL' lipolytic enzyme family.</text>
</comment>
<dbReference type="InterPro" id="IPR036514">
    <property type="entry name" value="SGNH_hydro_sf"/>
</dbReference>
<evidence type="ECO:0000256" key="2">
    <source>
        <dbReference type="ARBA" id="ARBA00022729"/>
    </source>
</evidence>
<name>A0ABD3JH52_EUCGL</name>
<dbReference type="EMBL" id="JBJKBG010000009">
    <property type="protein sequence ID" value="KAL3723521.1"/>
    <property type="molecule type" value="Genomic_DNA"/>
</dbReference>
<dbReference type="PROSITE" id="PS01098">
    <property type="entry name" value="LIPASE_GDSL_SER"/>
    <property type="match status" value="1"/>
</dbReference>
<evidence type="ECO:0000256" key="1">
    <source>
        <dbReference type="ARBA" id="ARBA00008668"/>
    </source>
</evidence>
<keyword evidence="2 3" id="KW-0732">Signal</keyword>
<dbReference type="InterPro" id="IPR035669">
    <property type="entry name" value="SGNH_plant_lipase-like"/>
</dbReference>
<evidence type="ECO:0000313" key="4">
    <source>
        <dbReference type="EMBL" id="KAL3723521.1"/>
    </source>
</evidence>
<reference evidence="4 5" key="1">
    <citation type="submission" date="2024-11" db="EMBL/GenBank/DDBJ databases">
        <title>Chromosome-level genome assembly of Eucalyptus globulus Labill. provides insights into its genome evolution.</title>
        <authorList>
            <person name="Li X."/>
        </authorList>
    </citation>
    <scope>NUCLEOTIDE SEQUENCE [LARGE SCALE GENOMIC DNA]</scope>
    <source>
        <strain evidence="4">CL2024</strain>
        <tissue evidence="4">Fresh tender leaves</tissue>
    </source>
</reference>
<proteinExistence type="inferred from homology"/>
<dbReference type="AlphaFoldDB" id="A0ABD3JH52"/>
<dbReference type="InterPro" id="IPR044552">
    <property type="entry name" value="GLIP1-5/GLL25"/>
</dbReference>
<feature type="signal peptide" evidence="3">
    <location>
        <begin position="1"/>
        <end position="27"/>
    </location>
</feature>
<dbReference type="SUPFAM" id="SSF52266">
    <property type="entry name" value="SGNH hydrolase"/>
    <property type="match status" value="1"/>
</dbReference>